<dbReference type="InterPro" id="IPR008990">
    <property type="entry name" value="Elect_transpt_acc-like_dom_sf"/>
</dbReference>
<evidence type="ECO:0000313" key="8">
    <source>
        <dbReference type="EMBL" id="CAH0366257.1"/>
    </source>
</evidence>
<dbReference type="Pfam" id="PF02979">
    <property type="entry name" value="NHase_alpha"/>
    <property type="match status" value="1"/>
</dbReference>
<dbReference type="Pfam" id="PF21006">
    <property type="entry name" value="NHase_beta_N"/>
    <property type="match status" value="1"/>
</dbReference>
<evidence type="ECO:0000256" key="3">
    <source>
        <dbReference type="ARBA" id="ARBA00023239"/>
    </source>
</evidence>
<dbReference type="InterPro" id="IPR042262">
    <property type="entry name" value="CN_hydtase_beta_C"/>
</dbReference>
<organism evidence="8 9">
    <name type="scientific">Pelagomonas calceolata</name>
    <dbReference type="NCBI Taxonomy" id="35677"/>
    <lineage>
        <taxon>Eukaryota</taxon>
        <taxon>Sar</taxon>
        <taxon>Stramenopiles</taxon>
        <taxon>Ochrophyta</taxon>
        <taxon>Pelagophyceae</taxon>
        <taxon>Pelagomonadales</taxon>
        <taxon>Pelagomonadaceae</taxon>
        <taxon>Pelagomonas</taxon>
    </lineage>
</organism>
<dbReference type="SUPFAM" id="SSF50090">
    <property type="entry name" value="Electron transport accessory proteins"/>
    <property type="match status" value="1"/>
</dbReference>
<evidence type="ECO:0000259" key="7">
    <source>
        <dbReference type="Pfam" id="PF21006"/>
    </source>
</evidence>
<dbReference type="GO" id="GO:0018822">
    <property type="term" value="F:nitrile hydratase activity"/>
    <property type="evidence" value="ECO:0007669"/>
    <property type="project" value="UniProtKB-EC"/>
</dbReference>
<dbReference type="InterPro" id="IPR049054">
    <property type="entry name" value="CN_hydtase_beta-like_N"/>
</dbReference>
<evidence type="ECO:0000256" key="1">
    <source>
        <dbReference type="ARBA" id="ARBA00013079"/>
    </source>
</evidence>
<dbReference type="InterPro" id="IPR024690">
    <property type="entry name" value="CN_hydtase_beta_dom_C"/>
</dbReference>
<feature type="domain" description="Nitrile hydratase beta subunit" evidence="5">
    <location>
        <begin position="146"/>
        <end position="243"/>
    </location>
</feature>
<dbReference type="Proteomes" id="UP000789595">
    <property type="component" value="Unassembled WGS sequence"/>
</dbReference>
<sequence>MIAHYCGRALRRLTTLPRHFASSTSLPVDDGCGQWPVGVGRGSKSPGYSGVHDVGGIESLLAVRLDTRERPYDYWERTTHALLVTLIGKRHLTVDQLRRAVEQLHPEHYAAFGYYEKWAAAMAQLAVESGLIQSGALADPVRDPPPAKFHVGDTVVVREEVLASRWRKPHLRVPGYAFGASGVVERVCGAFSDPETLAFSRPGEDVPKQNLYRVRFESAALWPEAAASSTDTVDVEVYESWLAAAPTAHDHDHEHEDEGPYTPARRLADQLLDALVMEGVVSREELRQAVERLDAIGTQQEGPRLVARAWVDPDFRNLLLRDATAAAGELGIAAVNSTAPTVLTAVENTPSVHNLIVCTLCSCYPLSILGLSPPWYKSRVFRARAVREPRRLLSQEFGLAIPDDVAVRVHDSTADLRYIVLPRRPAGTEGWSEADLAALVTRDTMIGTAVCN</sequence>
<dbReference type="InterPro" id="IPR036648">
    <property type="entry name" value="CN_Hdrase_a/SCN_Hdrase_g_sf"/>
</dbReference>
<dbReference type="Pfam" id="PF02211">
    <property type="entry name" value="NHase_beta_C"/>
    <property type="match status" value="1"/>
</dbReference>
<keyword evidence="9" id="KW-1185">Reference proteome</keyword>
<reference evidence="8" key="1">
    <citation type="submission" date="2021-11" db="EMBL/GenBank/DDBJ databases">
        <authorList>
            <consortium name="Genoscope - CEA"/>
            <person name="William W."/>
        </authorList>
    </citation>
    <scope>NUCLEOTIDE SEQUENCE</scope>
</reference>
<feature type="domain" description="Nitrile hydratase alpha/Thiocyanate hydrolase gamma" evidence="6">
    <location>
        <begin position="269"/>
        <end position="449"/>
    </location>
</feature>
<keyword evidence="2" id="KW-0479">Metal-binding</keyword>
<dbReference type="Gene3D" id="2.30.30.50">
    <property type="match status" value="1"/>
</dbReference>
<keyword evidence="3" id="KW-0456">Lyase</keyword>
<dbReference type="InterPro" id="IPR004232">
    <property type="entry name" value="CN_Hdrtase_a/SCN_Hdrlase_g"/>
</dbReference>
<evidence type="ECO:0000256" key="4">
    <source>
        <dbReference type="ARBA" id="ARBA00044877"/>
    </source>
</evidence>
<evidence type="ECO:0000259" key="6">
    <source>
        <dbReference type="Pfam" id="PF02979"/>
    </source>
</evidence>
<feature type="domain" description="Nitrile hydratase beta subunit-like N-terminal" evidence="7">
    <location>
        <begin position="50"/>
        <end position="140"/>
    </location>
</feature>
<dbReference type="Gene3D" id="3.90.330.10">
    <property type="entry name" value="Nitrile hydratase alpha /Thiocyanate hydrolase gamma"/>
    <property type="match status" value="1"/>
</dbReference>
<name>A0A8J2SH77_9STRA</name>
<evidence type="ECO:0000313" key="9">
    <source>
        <dbReference type="Proteomes" id="UP000789595"/>
    </source>
</evidence>
<evidence type="ECO:0000256" key="2">
    <source>
        <dbReference type="ARBA" id="ARBA00022723"/>
    </source>
</evidence>
<dbReference type="Gene3D" id="1.10.472.20">
    <property type="entry name" value="Nitrile hydratase, beta subunit"/>
    <property type="match status" value="1"/>
</dbReference>
<dbReference type="GO" id="GO:0046914">
    <property type="term" value="F:transition metal ion binding"/>
    <property type="evidence" value="ECO:0007669"/>
    <property type="project" value="InterPro"/>
</dbReference>
<proteinExistence type="predicted"/>
<dbReference type="OrthoDB" id="76388at2759"/>
<dbReference type="EC" id="4.2.1.84" evidence="1"/>
<protein>
    <recommendedName>
        <fullName evidence="1">nitrile hydratase</fullName>
        <ecNumber evidence="1">4.2.1.84</ecNumber>
    </recommendedName>
</protein>
<evidence type="ECO:0000259" key="5">
    <source>
        <dbReference type="Pfam" id="PF02211"/>
    </source>
</evidence>
<dbReference type="SUPFAM" id="SSF56209">
    <property type="entry name" value="Nitrile hydratase alpha chain"/>
    <property type="match status" value="1"/>
</dbReference>
<gene>
    <name evidence="8" type="ORF">PECAL_1P27380</name>
</gene>
<dbReference type="EMBL" id="CAKKNE010000001">
    <property type="protein sequence ID" value="CAH0366257.1"/>
    <property type="molecule type" value="Genomic_DNA"/>
</dbReference>
<accession>A0A8J2SH77</accession>
<comment type="catalytic activity">
    <reaction evidence="4">
        <text>an aliphatic primary amide = an aliphatic nitrile + H2O</text>
        <dbReference type="Rhea" id="RHEA:12673"/>
        <dbReference type="ChEBI" id="CHEBI:15377"/>
        <dbReference type="ChEBI" id="CHEBI:65285"/>
        <dbReference type="ChEBI" id="CHEBI:80291"/>
        <dbReference type="EC" id="4.2.1.84"/>
    </reaction>
</comment>
<comment type="caution">
    <text evidence="8">The sequence shown here is derived from an EMBL/GenBank/DDBJ whole genome shotgun (WGS) entry which is preliminary data.</text>
</comment>
<dbReference type="AlphaFoldDB" id="A0A8J2SH77"/>